<dbReference type="InterPro" id="IPR043128">
    <property type="entry name" value="Rev_trsase/Diguanyl_cyclase"/>
</dbReference>
<feature type="transmembrane region" description="Helical" evidence="3">
    <location>
        <begin position="183"/>
        <end position="204"/>
    </location>
</feature>
<dbReference type="EMBL" id="LT629690">
    <property type="protein sequence ID" value="SDF45657.1"/>
    <property type="molecule type" value="Genomic_DNA"/>
</dbReference>
<gene>
    <name evidence="5" type="ORF">SAMN05444167_2466</name>
</gene>
<dbReference type="PROSITE" id="PS50887">
    <property type="entry name" value="GGDEF"/>
    <property type="match status" value="1"/>
</dbReference>
<sequence length="383" mass="42645">MEAIIHYVEDLQFACFAFVFSIMALQSRRDRTIRFVCCSYLLATLVSVIDVTLPHPYSPLTNAGILTVLSLRYAVLAAGLVYFTRNSEWASKISFVLAGVALLLTGLSFTALAGPRQLAIYYFVLAWQQALLVVVVMRSSESSTRIPRVLLAFLFLLSVGYRLNQLHFVLSAKTAHDIWLRNLGLFVNGTVLSGVLPFTVVWMMNARDHANLLQQSLLDPLTGLLNRRGLNEAADRELKRYSRSQQEFALAVADIDHFKKLNDQHGHAFGDEVLVDFSVICQTELRSYDVSARSGGEEFMLLFPLTSLDAATTVLERIRKRFEANTPLGSDPNTVSIGVTSTRGRSGVTWAQLQKEADKAMYQAKHLGRNQTIVYDAASETAL</sequence>
<evidence type="ECO:0000313" key="5">
    <source>
        <dbReference type="EMBL" id="SDF45657.1"/>
    </source>
</evidence>
<keyword evidence="3" id="KW-0472">Membrane</keyword>
<dbReference type="RefSeq" id="WP_083345397.1">
    <property type="nucleotide sequence ID" value="NZ_LT629690.1"/>
</dbReference>
<name>A0A1G7L812_9BACT</name>
<dbReference type="EC" id="2.7.7.65" evidence="1"/>
<protein>
    <recommendedName>
        <fullName evidence="1">diguanylate cyclase</fullName>
        <ecNumber evidence="1">2.7.7.65</ecNumber>
    </recommendedName>
</protein>
<dbReference type="CDD" id="cd01949">
    <property type="entry name" value="GGDEF"/>
    <property type="match status" value="1"/>
</dbReference>
<proteinExistence type="predicted"/>
<feature type="transmembrane region" description="Helical" evidence="3">
    <location>
        <begin position="119"/>
        <end position="137"/>
    </location>
</feature>
<dbReference type="OrthoDB" id="9783388at2"/>
<dbReference type="Proteomes" id="UP000182427">
    <property type="component" value="Chromosome I"/>
</dbReference>
<keyword evidence="3" id="KW-0812">Transmembrane</keyword>
<keyword evidence="3" id="KW-1133">Transmembrane helix</keyword>
<dbReference type="PANTHER" id="PTHR45138">
    <property type="entry name" value="REGULATORY COMPONENTS OF SENSORY TRANSDUCTION SYSTEM"/>
    <property type="match status" value="1"/>
</dbReference>
<evidence type="ECO:0000256" key="1">
    <source>
        <dbReference type="ARBA" id="ARBA00012528"/>
    </source>
</evidence>
<dbReference type="Pfam" id="PF00990">
    <property type="entry name" value="GGDEF"/>
    <property type="match status" value="1"/>
</dbReference>
<evidence type="ECO:0000256" key="3">
    <source>
        <dbReference type="SAM" id="Phobius"/>
    </source>
</evidence>
<evidence type="ECO:0000256" key="2">
    <source>
        <dbReference type="ARBA" id="ARBA00034247"/>
    </source>
</evidence>
<dbReference type="SMART" id="SM00267">
    <property type="entry name" value="GGDEF"/>
    <property type="match status" value="1"/>
</dbReference>
<dbReference type="FunFam" id="3.30.70.270:FF:000001">
    <property type="entry name" value="Diguanylate cyclase domain protein"/>
    <property type="match status" value="1"/>
</dbReference>
<dbReference type="NCBIfam" id="TIGR00254">
    <property type="entry name" value="GGDEF"/>
    <property type="match status" value="1"/>
</dbReference>
<keyword evidence="6" id="KW-1185">Reference proteome</keyword>
<organism evidence="5 6">
    <name type="scientific">Terriglobus roseus</name>
    <dbReference type="NCBI Taxonomy" id="392734"/>
    <lineage>
        <taxon>Bacteria</taxon>
        <taxon>Pseudomonadati</taxon>
        <taxon>Acidobacteriota</taxon>
        <taxon>Terriglobia</taxon>
        <taxon>Terriglobales</taxon>
        <taxon>Acidobacteriaceae</taxon>
        <taxon>Terriglobus</taxon>
    </lineage>
</organism>
<reference evidence="5 6" key="1">
    <citation type="submission" date="2016-10" db="EMBL/GenBank/DDBJ databases">
        <authorList>
            <person name="de Groot N.N."/>
        </authorList>
    </citation>
    <scope>NUCLEOTIDE SEQUENCE [LARGE SCALE GENOMIC DNA]</scope>
    <source>
        <strain evidence="5 6">GAS232</strain>
    </source>
</reference>
<evidence type="ECO:0000313" key="6">
    <source>
        <dbReference type="Proteomes" id="UP000182427"/>
    </source>
</evidence>
<dbReference type="Gene3D" id="3.30.70.270">
    <property type="match status" value="1"/>
</dbReference>
<feature type="domain" description="GGDEF" evidence="4">
    <location>
        <begin position="246"/>
        <end position="377"/>
    </location>
</feature>
<dbReference type="AlphaFoldDB" id="A0A1G7L812"/>
<feature type="transmembrane region" description="Helical" evidence="3">
    <location>
        <begin position="63"/>
        <end position="83"/>
    </location>
</feature>
<accession>A0A1G7L812</accession>
<evidence type="ECO:0000259" key="4">
    <source>
        <dbReference type="PROSITE" id="PS50887"/>
    </source>
</evidence>
<dbReference type="InterPro" id="IPR000160">
    <property type="entry name" value="GGDEF_dom"/>
</dbReference>
<dbReference type="InterPro" id="IPR029787">
    <property type="entry name" value="Nucleotide_cyclase"/>
</dbReference>
<feature type="transmembrane region" description="Helical" evidence="3">
    <location>
        <begin position="95"/>
        <end position="113"/>
    </location>
</feature>
<dbReference type="PANTHER" id="PTHR45138:SF9">
    <property type="entry name" value="DIGUANYLATE CYCLASE DGCM-RELATED"/>
    <property type="match status" value="1"/>
</dbReference>
<dbReference type="InterPro" id="IPR050469">
    <property type="entry name" value="Diguanylate_Cyclase"/>
</dbReference>
<dbReference type="GO" id="GO:0052621">
    <property type="term" value="F:diguanylate cyclase activity"/>
    <property type="evidence" value="ECO:0007669"/>
    <property type="project" value="UniProtKB-EC"/>
</dbReference>
<dbReference type="SUPFAM" id="SSF55073">
    <property type="entry name" value="Nucleotide cyclase"/>
    <property type="match status" value="1"/>
</dbReference>
<feature type="transmembrane region" description="Helical" evidence="3">
    <location>
        <begin position="146"/>
        <end position="163"/>
    </location>
</feature>
<feature type="transmembrane region" description="Helical" evidence="3">
    <location>
        <begin position="32"/>
        <end position="51"/>
    </location>
</feature>
<comment type="catalytic activity">
    <reaction evidence="2">
        <text>2 GTP = 3',3'-c-di-GMP + 2 diphosphate</text>
        <dbReference type="Rhea" id="RHEA:24898"/>
        <dbReference type="ChEBI" id="CHEBI:33019"/>
        <dbReference type="ChEBI" id="CHEBI:37565"/>
        <dbReference type="ChEBI" id="CHEBI:58805"/>
        <dbReference type="EC" id="2.7.7.65"/>
    </reaction>
</comment>